<dbReference type="Gene3D" id="3.90.1200.10">
    <property type="match status" value="1"/>
</dbReference>
<organism evidence="2 3">
    <name type="scientific">Jiangella rhizosphaerae</name>
    <dbReference type="NCBI Taxonomy" id="2293569"/>
    <lineage>
        <taxon>Bacteria</taxon>
        <taxon>Bacillati</taxon>
        <taxon>Actinomycetota</taxon>
        <taxon>Actinomycetes</taxon>
        <taxon>Jiangellales</taxon>
        <taxon>Jiangellaceae</taxon>
        <taxon>Jiangella</taxon>
    </lineage>
</organism>
<dbReference type="GO" id="GO:0016740">
    <property type="term" value="F:transferase activity"/>
    <property type="evidence" value="ECO:0007669"/>
    <property type="project" value="UniProtKB-KW"/>
</dbReference>
<feature type="domain" description="Aminoglycoside phosphotransferase" evidence="1">
    <location>
        <begin position="103"/>
        <end position="317"/>
    </location>
</feature>
<evidence type="ECO:0000313" key="2">
    <source>
        <dbReference type="EMBL" id="RIQ20597.1"/>
    </source>
</evidence>
<accession>A0A418KNK0</accession>
<keyword evidence="2" id="KW-0808">Transferase</keyword>
<dbReference type="EMBL" id="QUAL01000164">
    <property type="protein sequence ID" value="RIQ20597.1"/>
    <property type="molecule type" value="Genomic_DNA"/>
</dbReference>
<evidence type="ECO:0000313" key="3">
    <source>
        <dbReference type="Proteomes" id="UP000284057"/>
    </source>
</evidence>
<proteinExistence type="predicted"/>
<sequence>MGRPIASEPRFRHDQQARIAEAPPRTRGWGLDAAVRVFSLAAWCWRGVPIGIRRTVVNPDPAGIPAPTPRLDAAQLVDALFRTHGIGLDLVGRAPGGEVGAAFVRWPDGRDAVLTRAGDGSAESAAALRATADVLGLARSRGVPVPRYDLIAPVDGAHAVVQERLPGAVPHVVDARLVERMIAVTRTWSGLLAGRADLEPPTLHLTESGPGFCLHESLDRYDARTRRLLGQVRAVGREVDVLAGDDLVHLDFHPGNILVDAAGLITGVVDWDGWGRGDRWFSLEVLAFDLAWRRADVSVRDLLDELIAAAVDPSRLRAYRAHLSLRQVDWAIRHHGPGEVDAWLAIVADRLRP</sequence>
<dbReference type="PANTHER" id="PTHR21310">
    <property type="entry name" value="AMINOGLYCOSIDE PHOSPHOTRANSFERASE-RELATED-RELATED"/>
    <property type="match status" value="1"/>
</dbReference>
<dbReference type="AlphaFoldDB" id="A0A418KNK0"/>
<dbReference type="InterPro" id="IPR011009">
    <property type="entry name" value="Kinase-like_dom_sf"/>
</dbReference>
<gene>
    <name evidence="2" type="ORF">DY240_17295</name>
</gene>
<name>A0A418KNK0_9ACTN</name>
<comment type="caution">
    <text evidence="2">The sequence shown here is derived from an EMBL/GenBank/DDBJ whole genome shotgun (WGS) entry which is preliminary data.</text>
</comment>
<reference evidence="2 3" key="1">
    <citation type="submission" date="2018-09" db="EMBL/GenBank/DDBJ databases">
        <title>Isolation, diversity and antifungal activity of actinobacteria from wheat.</title>
        <authorList>
            <person name="Han C."/>
        </authorList>
    </citation>
    <scope>NUCLEOTIDE SEQUENCE [LARGE SCALE GENOMIC DNA]</scope>
    <source>
        <strain evidence="2 3">NEAU-YY265</strain>
    </source>
</reference>
<dbReference type="SUPFAM" id="SSF56112">
    <property type="entry name" value="Protein kinase-like (PK-like)"/>
    <property type="match status" value="1"/>
</dbReference>
<protein>
    <submittedName>
        <fullName evidence="2">Aminoglycoside phosphotransferase family protein</fullName>
    </submittedName>
</protein>
<dbReference type="Pfam" id="PF01636">
    <property type="entry name" value="APH"/>
    <property type="match status" value="1"/>
</dbReference>
<dbReference type="Proteomes" id="UP000284057">
    <property type="component" value="Unassembled WGS sequence"/>
</dbReference>
<dbReference type="InterPro" id="IPR002575">
    <property type="entry name" value="Aminoglycoside_PTrfase"/>
</dbReference>
<evidence type="ECO:0000259" key="1">
    <source>
        <dbReference type="Pfam" id="PF01636"/>
    </source>
</evidence>
<keyword evidence="3" id="KW-1185">Reference proteome</keyword>
<dbReference type="InterPro" id="IPR051678">
    <property type="entry name" value="AGP_Transferase"/>
</dbReference>